<dbReference type="Proteomes" id="UP001146351">
    <property type="component" value="Unassembled WGS sequence"/>
</dbReference>
<evidence type="ECO:0000313" key="2">
    <source>
        <dbReference type="Proteomes" id="UP001146351"/>
    </source>
</evidence>
<sequence length="91" mass="10237">MPCWLEESNYSNEGHISLIVSILSVGTFVGAPRGGMSGKLTENEESSARQFCLLISVWRFELPLRRNLCSSLVDYLPVLTLVWSLFKTLTK</sequence>
<name>A0A9W9LQX8_9EURO</name>
<protein>
    <submittedName>
        <fullName evidence="1">Uncharacterized protein</fullName>
    </submittedName>
</protein>
<comment type="caution">
    <text evidence="1">The sequence shown here is derived from an EMBL/GenBank/DDBJ whole genome shotgun (WGS) entry which is preliminary data.</text>
</comment>
<organism evidence="1 2">
    <name type="scientific">Penicillium capsulatum</name>
    <dbReference type="NCBI Taxonomy" id="69766"/>
    <lineage>
        <taxon>Eukaryota</taxon>
        <taxon>Fungi</taxon>
        <taxon>Dikarya</taxon>
        <taxon>Ascomycota</taxon>
        <taxon>Pezizomycotina</taxon>
        <taxon>Eurotiomycetes</taxon>
        <taxon>Eurotiomycetidae</taxon>
        <taxon>Eurotiales</taxon>
        <taxon>Aspergillaceae</taxon>
        <taxon>Penicillium</taxon>
    </lineage>
</organism>
<evidence type="ECO:0000313" key="1">
    <source>
        <dbReference type="EMBL" id="KAJ5172046.1"/>
    </source>
</evidence>
<dbReference type="EMBL" id="JAPQKO010000003">
    <property type="protein sequence ID" value="KAJ5172046.1"/>
    <property type="molecule type" value="Genomic_DNA"/>
</dbReference>
<reference evidence="1" key="2">
    <citation type="journal article" date="2023" name="IMA Fungus">
        <title>Comparative genomic study of the Penicillium genus elucidates a diverse pangenome and 15 lateral gene transfer events.</title>
        <authorList>
            <person name="Petersen C."/>
            <person name="Sorensen T."/>
            <person name="Nielsen M.R."/>
            <person name="Sondergaard T.E."/>
            <person name="Sorensen J.L."/>
            <person name="Fitzpatrick D.A."/>
            <person name="Frisvad J.C."/>
            <person name="Nielsen K.L."/>
        </authorList>
    </citation>
    <scope>NUCLEOTIDE SEQUENCE</scope>
    <source>
        <strain evidence="1">IBT 21917</strain>
    </source>
</reference>
<dbReference type="AlphaFoldDB" id="A0A9W9LQX8"/>
<reference evidence="1" key="1">
    <citation type="submission" date="2022-11" db="EMBL/GenBank/DDBJ databases">
        <authorList>
            <person name="Petersen C."/>
        </authorList>
    </citation>
    <scope>NUCLEOTIDE SEQUENCE</scope>
    <source>
        <strain evidence="1">IBT 21917</strain>
    </source>
</reference>
<proteinExistence type="predicted"/>
<keyword evidence="2" id="KW-1185">Reference proteome</keyword>
<gene>
    <name evidence="1" type="ORF">N7492_004639</name>
</gene>
<accession>A0A9W9LQX8</accession>